<feature type="repeat" description="WD" evidence="5">
    <location>
        <begin position="148"/>
        <end position="189"/>
    </location>
</feature>
<dbReference type="Gene3D" id="2.130.10.10">
    <property type="entry name" value="YVTN repeat-like/Quinoprotein amine dehydrogenase"/>
    <property type="match status" value="1"/>
</dbReference>
<evidence type="ECO:0000256" key="1">
    <source>
        <dbReference type="ARBA" id="ARBA00004496"/>
    </source>
</evidence>
<dbReference type="AlphaFoldDB" id="A0A9D4NZ72"/>
<evidence type="ECO:0000313" key="8">
    <source>
        <dbReference type="EMBL" id="KAH7640952.1"/>
    </source>
</evidence>
<dbReference type="PROSITE" id="PS50294">
    <property type="entry name" value="WD_REPEATS_REGION"/>
    <property type="match status" value="1"/>
</dbReference>
<reference evidence="8" key="1">
    <citation type="submission" date="2020-06" db="EMBL/GenBank/DDBJ databases">
        <authorList>
            <person name="Ji K."/>
            <person name="Li J."/>
        </authorList>
    </citation>
    <scope>NUCLEOTIDE SEQUENCE</scope>
    <source>
        <strain evidence="8">JKM2019</strain>
        <tissue evidence="8">Whole body</tissue>
    </source>
</reference>
<name>A0A9D4NZ72_DERFA</name>
<comment type="subcellular location">
    <subcellularLocation>
        <location evidence="1">Cytoplasm</location>
    </subcellularLocation>
</comment>
<dbReference type="InterPro" id="IPR015155">
    <property type="entry name" value="PFU"/>
</dbReference>
<dbReference type="Pfam" id="PF00400">
    <property type="entry name" value="WD40"/>
    <property type="match status" value="1"/>
</dbReference>
<protein>
    <submittedName>
        <fullName evidence="8">Phospholipase a-2-activating protein-like protein</fullName>
    </submittedName>
</protein>
<dbReference type="PANTHER" id="PTHR19849:SF1">
    <property type="entry name" value="F-BOX_WD REPEAT-CONTAINING PROTEIN 7"/>
    <property type="match status" value="1"/>
</dbReference>
<feature type="domain" description="PUL" evidence="7">
    <location>
        <begin position="425"/>
        <end position="701"/>
    </location>
</feature>
<gene>
    <name evidence="8" type="ORF">HUG17_8421</name>
</gene>
<dbReference type="InterPro" id="IPR015943">
    <property type="entry name" value="WD40/YVTN_repeat-like_dom_sf"/>
</dbReference>
<dbReference type="GO" id="GO:0043130">
    <property type="term" value="F:ubiquitin binding"/>
    <property type="evidence" value="ECO:0007669"/>
    <property type="project" value="TreeGrafter"/>
</dbReference>
<evidence type="ECO:0000256" key="2">
    <source>
        <dbReference type="ARBA" id="ARBA00008495"/>
    </source>
</evidence>
<comment type="caution">
    <text evidence="8">The sequence shown here is derived from an EMBL/GenBank/DDBJ whole genome shotgun (WGS) entry which is preliminary data.</text>
</comment>
<dbReference type="InterPro" id="IPR036322">
    <property type="entry name" value="WD40_repeat_dom_sf"/>
</dbReference>
<dbReference type="SMART" id="SM00320">
    <property type="entry name" value="WD40"/>
    <property type="match status" value="4"/>
</dbReference>
<keyword evidence="4" id="KW-0677">Repeat</keyword>
<dbReference type="Proteomes" id="UP000828236">
    <property type="component" value="Unassembled WGS sequence"/>
</dbReference>
<evidence type="ECO:0000256" key="3">
    <source>
        <dbReference type="ARBA" id="ARBA00022574"/>
    </source>
</evidence>
<evidence type="ECO:0000259" key="7">
    <source>
        <dbReference type="PROSITE" id="PS51396"/>
    </source>
</evidence>
<evidence type="ECO:0000256" key="4">
    <source>
        <dbReference type="ARBA" id="ARBA00022737"/>
    </source>
</evidence>
<proteinExistence type="inferred from homology"/>
<dbReference type="GO" id="GO:0010992">
    <property type="term" value="P:ubiquitin recycling"/>
    <property type="evidence" value="ECO:0007669"/>
    <property type="project" value="TreeGrafter"/>
</dbReference>
<sequence length="708" mass="82828">MYQNPVDGSRKLVTVSRDSEAKIFSLDSDGFIDFHADHTFFLPTQISTVCVIDRSDLPTVLFIFGCLNGHQYVFHGLEQNASQCITLHQNNVCIIRADSTQTRIASESVMDVQFIRSDLLLTASSDRSIVLWNLNIVPGGSAQQQQAFQGHEDCVRGLLLSKHEDGFYSISNDQTVRYWNMNSGMCERTYVGHEHFIFNINRLTKEYFLTCGENNAIIIWNERQTTPWQSLKLPTVTIWSVLSTSSNVFYAAGSDGILYIFTNHVDRRPDDQSQMLFDEMLVKQTKIPFASVAHLKLYEENSLVTIPPRNDNERRLIRSMLDNTILVYEWNQSWKPVGHVPDYNQEEFDHRTGRVPYNDEFFDEVFNVKLNQKNYKLPFNREQDPWTVVQLFIEQNQLDYGALTSLVQCIVNYANYKPKKIENVNHFPIFECKLWPSMKNLEAFRKKFEEFNSNVEDNLRLSPEYLQISSTEIQNPETICEELCIAFSKLINWPKDIKFIVYDLLRVLLTNKYFNTYFLHQMESKEFRPGSEFFNSILRCNGDGNLSTQLTSLRVLANMFASVHGAEFMYRNFSYIQSNIVRWKDLVVNINVQMAYASIWFNYSVLLADHKKRQNHQFKQMIMEKIQEHDDELIESKTYQPLEADYHSVIIIMMNAFGNLIASKFNSQMADLYLKRLQQQYTKLFKDNSEIRYCLRQIEIVCDQYSID</sequence>
<dbReference type="SUPFAM" id="SSF50978">
    <property type="entry name" value="WD40 repeat-like"/>
    <property type="match status" value="1"/>
</dbReference>
<dbReference type="GO" id="GO:0005634">
    <property type="term" value="C:nucleus"/>
    <property type="evidence" value="ECO:0007669"/>
    <property type="project" value="TreeGrafter"/>
</dbReference>
<dbReference type="Pfam" id="PF08324">
    <property type="entry name" value="PUL"/>
    <property type="match status" value="1"/>
</dbReference>
<dbReference type="Gene3D" id="3.10.20.870">
    <property type="entry name" value="PFU (PLAA family ubiquitin binding), C-terminal domain"/>
    <property type="match status" value="1"/>
</dbReference>
<dbReference type="InterPro" id="IPR038122">
    <property type="entry name" value="PFU_sf"/>
</dbReference>
<accession>A0A9D4NZ72</accession>
<dbReference type="Pfam" id="PF09070">
    <property type="entry name" value="PFU"/>
    <property type="match status" value="1"/>
</dbReference>
<dbReference type="GO" id="GO:0043161">
    <property type="term" value="P:proteasome-mediated ubiquitin-dependent protein catabolic process"/>
    <property type="evidence" value="ECO:0007669"/>
    <property type="project" value="TreeGrafter"/>
</dbReference>
<dbReference type="PROSITE" id="PS51394">
    <property type="entry name" value="PFU"/>
    <property type="match status" value="1"/>
</dbReference>
<dbReference type="InterPro" id="IPR011989">
    <property type="entry name" value="ARM-like"/>
</dbReference>
<evidence type="ECO:0000259" key="6">
    <source>
        <dbReference type="PROSITE" id="PS51394"/>
    </source>
</evidence>
<dbReference type="InterPro" id="IPR001680">
    <property type="entry name" value="WD40_rpt"/>
</dbReference>
<dbReference type="InterPro" id="IPR019775">
    <property type="entry name" value="WD40_repeat_CS"/>
</dbReference>
<dbReference type="PROSITE" id="PS51396">
    <property type="entry name" value="PUL"/>
    <property type="match status" value="1"/>
</dbReference>
<feature type="domain" description="PFU" evidence="6">
    <location>
        <begin position="327"/>
        <end position="424"/>
    </location>
</feature>
<dbReference type="InterPro" id="IPR013535">
    <property type="entry name" value="PUL_dom"/>
</dbReference>
<keyword evidence="3 5" id="KW-0853">WD repeat</keyword>
<dbReference type="GO" id="GO:0005737">
    <property type="term" value="C:cytoplasm"/>
    <property type="evidence" value="ECO:0007669"/>
    <property type="project" value="UniProtKB-SubCell"/>
</dbReference>
<dbReference type="PROSITE" id="PS50082">
    <property type="entry name" value="WD_REPEATS_2"/>
    <property type="match status" value="1"/>
</dbReference>
<comment type="similarity">
    <text evidence="2">Belongs to the WD repeat PLAP family.</text>
</comment>
<dbReference type="Gene3D" id="1.25.10.10">
    <property type="entry name" value="Leucine-rich Repeat Variant"/>
    <property type="match status" value="1"/>
</dbReference>
<reference evidence="8" key="2">
    <citation type="journal article" date="2021" name="World Allergy Organ. J.">
        <title>Chromosome-level assembly of Dermatophagoides farinae genome and transcriptome reveals two novel allergens Der f 37 and Der f 39.</title>
        <authorList>
            <person name="Chen J."/>
            <person name="Cai Z."/>
            <person name="Fan D."/>
            <person name="Hu J."/>
            <person name="Hou Y."/>
            <person name="He Y."/>
            <person name="Zhang Z."/>
            <person name="Zhao Z."/>
            <person name="Gao P."/>
            <person name="Hu W."/>
            <person name="Sun J."/>
            <person name="Li J."/>
            <person name="Ji K."/>
        </authorList>
    </citation>
    <scope>NUCLEOTIDE SEQUENCE</scope>
    <source>
        <strain evidence="8">JKM2019</strain>
    </source>
</reference>
<evidence type="ECO:0000256" key="5">
    <source>
        <dbReference type="PROSITE-ProRule" id="PRU00221"/>
    </source>
</evidence>
<dbReference type="PROSITE" id="PS00678">
    <property type="entry name" value="WD_REPEATS_1"/>
    <property type="match status" value="1"/>
</dbReference>
<dbReference type="EMBL" id="SDOV01000005">
    <property type="protein sequence ID" value="KAH7640952.1"/>
    <property type="molecule type" value="Genomic_DNA"/>
</dbReference>
<organism evidence="8">
    <name type="scientific">Dermatophagoides farinae</name>
    <name type="common">American house dust mite</name>
    <dbReference type="NCBI Taxonomy" id="6954"/>
    <lineage>
        <taxon>Eukaryota</taxon>
        <taxon>Metazoa</taxon>
        <taxon>Ecdysozoa</taxon>
        <taxon>Arthropoda</taxon>
        <taxon>Chelicerata</taxon>
        <taxon>Arachnida</taxon>
        <taxon>Acari</taxon>
        <taxon>Acariformes</taxon>
        <taxon>Sarcoptiformes</taxon>
        <taxon>Astigmata</taxon>
        <taxon>Psoroptidia</taxon>
        <taxon>Analgoidea</taxon>
        <taxon>Pyroglyphidae</taxon>
        <taxon>Dermatophagoidinae</taxon>
        <taxon>Dermatophagoides</taxon>
    </lineage>
</organism>
<dbReference type="PANTHER" id="PTHR19849">
    <property type="entry name" value="PHOSPHOLIPASE A-2-ACTIVATING PROTEIN"/>
    <property type="match status" value="1"/>
</dbReference>